<dbReference type="Proteomes" id="UP001140172">
    <property type="component" value="Unassembled WGS sequence"/>
</dbReference>
<evidence type="ECO:0000256" key="1">
    <source>
        <dbReference type="ARBA" id="ARBA00004389"/>
    </source>
</evidence>
<gene>
    <name evidence="12" type="ORF">GGI15_000785</name>
</gene>
<reference evidence="12" key="1">
    <citation type="submission" date="2022-07" db="EMBL/GenBank/DDBJ databases">
        <title>Phylogenomic reconstructions and comparative analyses of Kickxellomycotina fungi.</title>
        <authorList>
            <person name="Reynolds N.K."/>
            <person name="Stajich J.E."/>
            <person name="Barry K."/>
            <person name="Grigoriev I.V."/>
            <person name="Crous P."/>
            <person name="Smith M.E."/>
        </authorList>
    </citation>
    <scope>NUCLEOTIDE SEQUENCE</scope>
    <source>
        <strain evidence="12">BCRC 34489</strain>
    </source>
</reference>
<sequence>MCAKLDRFTNEVGFPIGCIGVTQNNEIVLGGGGGAGRSGVKNRLSVYSVDSKAKMLKPVCELVLSNDEDAPTCLAVHPKDRVLVSSINRSVEQIKRGENANLRAFEMKKKSIKEGKAAVTVCSTSDFDYQKCVAFDPSGKLVAGGSTNGTLAVLSYPLLTPAFPFIEASDEVNDVDFNSSGKWLAVATDDELKVVSTKDGSLVQTIDNPHTTSGTQAVFRFARFGHSKGVLSGLNRQDTMGIKNVMYTVMNTRTRKQAYIAIWDTQTWTRLTTRPVCNSAITTFAMSRDGRLLAFATASLNIVVCDAHTLRVLLRIPAAHSFAITALAFDRETKYLVSGSADESCQVTVLPDQWPTAFDMVAEMIMNNLQTVIMFLVIVFAILTALYLRG</sequence>
<evidence type="ECO:0000313" key="13">
    <source>
        <dbReference type="Proteomes" id="UP001140172"/>
    </source>
</evidence>
<dbReference type="GO" id="GO:0003400">
    <property type="term" value="P:regulation of COPII vesicle coating"/>
    <property type="evidence" value="ECO:0007669"/>
    <property type="project" value="TreeGrafter"/>
</dbReference>
<feature type="transmembrane region" description="Helical" evidence="11">
    <location>
        <begin position="369"/>
        <end position="388"/>
    </location>
</feature>
<organism evidence="12 13">
    <name type="scientific">Coemansia interrupta</name>
    <dbReference type="NCBI Taxonomy" id="1126814"/>
    <lineage>
        <taxon>Eukaryota</taxon>
        <taxon>Fungi</taxon>
        <taxon>Fungi incertae sedis</taxon>
        <taxon>Zoopagomycota</taxon>
        <taxon>Kickxellomycotina</taxon>
        <taxon>Kickxellomycetes</taxon>
        <taxon>Kickxellales</taxon>
        <taxon>Kickxellaceae</taxon>
        <taxon>Coemansia</taxon>
    </lineage>
</organism>
<protein>
    <recommendedName>
        <fullName evidence="14">Prolactin regulatory element-binding protein</fullName>
    </recommendedName>
</protein>
<dbReference type="Gene3D" id="2.130.10.10">
    <property type="entry name" value="YVTN repeat-like/Quinoprotein amine dehydrogenase"/>
    <property type="match status" value="1"/>
</dbReference>
<keyword evidence="3" id="KW-0853">WD repeat</keyword>
<evidence type="ECO:0000256" key="8">
    <source>
        <dbReference type="ARBA" id="ARBA00022927"/>
    </source>
</evidence>
<dbReference type="GO" id="GO:0005789">
    <property type="term" value="C:endoplasmic reticulum membrane"/>
    <property type="evidence" value="ECO:0007669"/>
    <property type="project" value="UniProtKB-SubCell"/>
</dbReference>
<dbReference type="OrthoDB" id="2013972at2759"/>
<evidence type="ECO:0000256" key="7">
    <source>
        <dbReference type="ARBA" id="ARBA00022892"/>
    </source>
</evidence>
<dbReference type="SUPFAM" id="SSF50998">
    <property type="entry name" value="Quinoprotein alcohol dehydrogenase-like"/>
    <property type="match status" value="1"/>
</dbReference>
<dbReference type="InterPro" id="IPR001680">
    <property type="entry name" value="WD40_rpt"/>
</dbReference>
<evidence type="ECO:0000256" key="3">
    <source>
        <dbReference type="ARBA" id="ARBA00022574"/>
    </source>
</evidence>
<keyword evidence="8" id="KW-0653">Protein transport</keyword>
<name>A0A9W8HQG3_9FUNG</name>
<dbReference type="SMART" id="SM00320">
    <property type="entry name" value="WD40"/>
    <property type="match status" value="5"/>
</dbReference>
<keyword evidence="6" id="KW-0256">Endoplasmic reticulum</keyword>
<keyword evidence="13" id="KW-1185">Reference proteome</keyword>
<dbReference type="InterPro" id="IPR015943">
    <property type="entry name" value="WD40/YVTN_repeat-like_dom_sf"/>
</dbReference>
<evidence type="ECO:0000256" key="10">
    <source>
        <dbReference type="ARBA" id="ARBA00023136"/>
    </source>
</evidence>
<dbReference type="GO" id="GO:0006888">
    <property type="term" value="P:endoplasmic reticulum to Golgi vesicle-mediated transport"/>
    <property type="evidence" value="ECO:0007669"/>
    <property type="project" value="TreeGrafter"/>
</dbReference>
<dbReference type="Pfam" id="PF00400">
    <property type="entry name" value="WD40"/>
    <property type="match status" value="3"/>
</dbReference>
<evidence type="ECO:0000313" key="12">
    <source>
        <dbReference type="EMBL" id="KAJ2787360.1"/>
    </source>
</evidence>
<comment type="caution">
    <text evidence="12">The sequence shown here is derived from an EMBL/GenBank/DDBJ whole genome shotgun (WGS) entry which is preliminary data.</text>
</comment>
<dbReference type="AlphaFoldDB" id="A0A9W8HQG3"/>
<proteinExistence type="predicted"/>
<dbReference type="PANTHER" id="PTHR23284:SF0">
    <property type="entry name" value="PROLACTIN REGULATORY ELEMENT-BINDING PROTEIN"/>
    <property type="match status" value="1"/>
</dbReference>
<accession>A0A9W8HQG3</accession>
<dbReference type="GO" id="GO:0005085">
    <property type="term" value="F:guanyl-nucleotide exchange factor activity"/>
    <property type="evidence" value="ECO:0007669"/>
    <property type="project" value="InterPro"/>
</dbReference>
<dbReference type="GO" id="GO:0015031">
    <property type="term" value="P:protein transport"/>
    <property type="evidence" value="ECO:0007669"/>
    <property type="project" value="UniProtKB-KW"/>
</dbReference>
<evidence type="ECO:0000256" key="5">
    <source>
        <dbReference type="ARBA" id="ARBA00022737"/>
    </source>
</evidence>
<comment type="subcellular location">
    <subcellularLocation>
        <location evidence="1">Endoplasmic reticulum membrane</location>
        <topology evidence="1">Single-pass membrane protein</topology>
    </subcellularLocation>
</comment>
<keyword evidence="10 11" id="KW-0472">Membrane</keyword>
<dbReference type="InterPro" id="IPR045260">
    <property type="entry name" value="Sec12-like"/>
</dbReference>
<keyword evidence="9 11" id="KW-1133">Transmembrane helix</keyword>
<keyword evidence="2" id="KW-0813">Transport</keyword>
<dbReference type="EMBL" id="JANBUM010000025">
    <property type="protein sequence ID" value="KAJ2787360.1"/>
    <property type="molecule type" value="Genomic_DNA"/>
</dbReference>
<evidence type="ECO:0000256" key="11">
    <source>
        <dbReference type="SAM" id="Phobius"/>
    </source>
</evidence>
<evidence type="ECO:0000256" key="9">
    <source>
        <dbReference type="ARBA" id="ARBA00022989"/>
    </source>
</evidence>
<keyword evidence="7" id="KW-0931">ER-Golgi transport</keyword>
<keyword evidence="5" id="KW-0677">Repeat</keyword>
<evidence type="ECO:0008006" key="14">
    <source>
        <dbReference type="Google" id="ProtNLM"/>
    </source>
</evidence>
<keyword evidence="4 11" id="KW-0812">Transmembrane</keyword>
<evidence type="ECO:0000256" key="2">
    <source>
        <dbReference type="ARBA" id="ARBA00022448"/>
    </source>
</evidence>
<evidence type="ECO:0000256" key="6">
    <source>
        <dbReference type="ARBA" id="ARBA00022824"/>
    </source>
</evidence>
<dbReference type="InterPro" id="IPR011047">
    <property type="entry name" value="Quinoprotein_ADH-like_sf"/>
</dbReference>
<dbReference type="PANTHER" id="PTHR23284">
    <property type="entry name" value="PROLACTIN REGULATORY ELEMENT BINDING PROTEIN"/>
    <property type="match status" value="1"/>
</dbReference>
<evidence type="ECO:0000256" key="4">
    <source>
        <dbReference type="ARBA" id="ARBA00022692"/>
    </source>
</evidence>